<evidence type="ECO:0000313" key="1">
    <source>
        <dbReference type="Proteomes" id="UP000887580"/>
    </source>
</evidence>
<protein>
    <submittedName>
        <fullName evidence="2">Alpha-1,2-fucosyltransferase</fullName>
    </submittedName>
</protein>
<accession>A0AC35FGB0</accession>
<proteinExistence type="predicted"/>
<reference evidence="2" key="1">
    <citation type="submission" date="2022-11" db="UniProtKB">
        <authorList>
            <consortium name="WormBaseParasite"/>
        </authorList>
    </citation>
    <scope>IDENTIFICATION</scope>
</reference>
<dbReference type="WBParaSite" id="PS1159_v2.g17237.t1">
    <property type="protein sequence ID" value="PS1159_v2.g17237.t1"/>
    <property type="gene ID" value="PS1159_v2.g17237"/>
</dbReference>
<name>A0AC35FGB0_9BILA</name>
<sequence>MFDTKIFVKEKVNSNKPNIPIYEKYISANYKYCGGLGNQLFHFAIYYGIGRALNRTALFYANKDCEVNAKNEIKYIFPNSYPYIKLLTPTKNETKFVNNMEDCCNYENLTKTDDKYLIFKDHVRHFYKFFNNYDKDIRYFMEFNMELRKNVTFIAHNLFGNDTSHKFCIHIRRGDFLSPYYKYQESREEFIVPATNYIHKYLTKEGYSNISLILMGADDKFKHSLSINSSLFHHIYYPLITSRNEDLAFGALNCDTFLISATASSFAFWIAYLMPEGNMVFYNGNLYKKEKSNKFPFALNFPSHWNKLDYS</sequence>
<dbReference type="Proteomes" id="UP000887580">
    <property type="component" value="Unplaced"/>
</dbReference>
<organism evidence="1 2">
    <name type="scientific">Panagrolaimus sp. PS1159</name>
    <dbReference type="NCBI Taxonomy" id="55785"/>
    <lineage>
        <taxon>Eukaryota</taxon>
        <taxon>Metazoa</taxon>
        <taxon>Ecdysozoa</taxon>
        <taxon>Nematoda</taxon>
        <taxon>Chromadorea</taxon>
        <taxon>Rhabditida</taxon>
        <taxon>Tylenchina</taxon>
        <taxon>Panagrolaimomorpha</taxon>
        <taxon>Panagrolaimoidea</taxon>
        <taxon>Panagrolaimidae</taxon>
        <taxon>Panagrolaimus</taxon>
    </lineage>
</organism>
<evidence type="ECO:0000313" key="2">
    <source>
        <dbReference type="WBParaSite" id="PS1159_v2.g17237.t1"/>
    </source>
</evidence>